<organism evidence="3 4">
    <name type="scientific">Plectosphaerella cucumerina</name>
    <dbReference type="NCBI Taxonomy" id="40658"/>
    <lineage>
        <taxon>Eukaryota</taxon>
        <taxon>Fungi</taxon>
        <taxon>Dikarya</taxon>
        <taxon>Ascomycota</taxon>
        <taxon>Pezizomycotina</taxon>
        <taxon>Sordariomycetes</taxon>
        <taxon>Hypocreomycetidae</taxon>
        <taxon>Glomerellales</taxon>
        <taxon>Plectosphaerellaceae</taxon>
        <taxon>Plectosphaerella</taxon>
    </lineage>
</organism>
<evidence type="ECO:0000256" key="1">
    <source>
        <dbReference type="SAM" id="MobiDB-lite"/>
    </source>
</evidence>
<reference evidence="3" key="1">
    <citation type="journal article" date="2021" name="Nat. Commun.">
        <title>Genetic determinants of endophytism in the Arabidopsis root mycobiome.</title>
        <authorList>
            <person name="Mesny F."/>
            <person name="Miyauchi S."/>
            <person name="Thiergart T."/>
            <person name="Pickel B."/>
            <person name="Atanasova L."/>
            <person name="Karlsson M."/>
            <person name="Huettel B."/>
            <person name="Barry K.W."/>
            <person name="Haridas S."/>
            <person name="Chen C."/>
            <person name="Bauer D."/>
            <person name="Andreopoulos W."/>
            <person name="Pangilinan J."/>
            <person name="LaButti K."/>
            <person name="Riley R."/>
            <person name="Lipzen A."/>
            <person name="Clum A."/>
            <person name="Drula E."/>
            <person name="Henrissat B."/>
            <person name="Kohler A."/>
            <person name="Grigoriev I.V."/>
            <person name="Martin F.M."/>
            <person name="Hacquard S."/>
        </authorList>
    </citation>
    <scope>NUCLEOTIDE SEQUENCE</scope>
    <source>
        <strain evidence="3">MPI-CAGE-AT-0016</strain>
    </source>
</reference>
<proteinExistence type="predicted"/>
<dbReference type="EMBL" id="JAGPXD010000004">
    <property type="protein sequence ID" value="KAH7359343.1"/>
    <property type="molecule type" value="Genomic_DNA"/>
</dbReference>
<dbReference type="Proteomes" id="UP000813385">
    <property type="component" value="Unassembled WGS sequence"/>
</dbReference>
<name>A0A8K0X227_9PEZI</name>
<keyword evidence="2" id="KW-0472">Membrane</keyword>
<evidence type="ECO:0000313" key="3">
    <source>
        <dbReference type="EMBL" id="KAH7359343.1"/>
    </source>
</evidence>
<sequence length="378" mass="42965">MAELDQLLPTRTVEAGPSRPASAADHTQSLDEASFPWVIEDKPVGRIQSEDFASLLPASRRVGDGDLASPHPSTVLEVLDKAVQLDRLHTVHRDLWLAGRPMPPRPLYVQKILNRDIFITEDLDMHLVWGNGRIYLKPLPRFLFEPCFWKEVWQCSCKSLQSQPPEPPSSKKPQLCGCKLLARCRDRARGVLFSYIGLVSNKSDHDIAIESKLFPEILTWSKWQRVVAHMLNDPELYTSIDRRFLYGELRLSRLNKVYFYWHTPGKQYKSQWNQYSSFFDDNLAFIGGTFAYFVIILTAMQVGLGTAVKGNAAFMSISNGFAIFVIFGLIGALGLVMIAFLYLFANNWVATKIFEWKRKKELKTHGVTLQGSKIPPVC</sequence>
<keyword evidence="2" id="KW-0812">Transmembrane</keyword>
<feature type="transmembrane region" description="Helical" evidence="2">
    <location>
        <begin position="283"/>
        <end position="308"/>
    </location>
</feature>
<accession>A0A8K0X227</accession>
<feature type="transmembrane region" description="Helical" evidence="2">
    <location>
        <begin position="320"/>
        <end position="345"/>
    </location>
</feature>
<dbReference type="OrthoDB" id="5086500at2759"/>
<dbReference type="PANTHER" id="PTHR34414">
    <property type="entry name" value="HET DOMAIN-CONTAINING PROTEIN-RELATED"/>
    <property type="match status" value="1"/>
</dbReference>
<protein>
    <submittedName>
        <fullName evidence="3">Uncharacterized protein</fullName>
    </submittedName>
</protein>
<dbReference type="AlphaFoldDB" id="A0A8K0X227"/>
<feature type="region of interest" description="Disordered" evidence="1">
    <location>
        <begin position="1"/>
        <end position="28"/>
    </location>
</feature>
<gene>
    <name evidence="3" type="ORF">B0T11DRAFT_286185</name>
</gene>
<dbReference type="Pfam" id="PF20246">
    <property type="entry name" value="DUF6601"/>
    <property type="match status" value="1"/>
</dbReference>
<keyword evidence="4" id="KW-1185">Reference proteome</keyword>
<evidence type="ECO:0000313" key="4">
    <source>
        <dbReference type="Proteomes" id="UP000813385"/>
    </source>
</evidence>
<evidence type="ECO:0000256" key="2">
    <source>
        <dbReference type="SAM" id="Phobius"/>
    </source>
</evidence>
<dbReference type="PANTHER" id="PTHR34414:SF1">
    <property type="entry name" value="SUBTILISIN-LIKE SERINE PROTEASE"/>
    <property type="match status" value="1"/>
</dbReference>
<dbReference type="InterPro" id="IPR046536">
    <property type="entry name" value="DUF6601"/>
</dbReference>
<keyword evidence="2" id="KW-1133">Transmembrane helix</keyword>
<comment type="caution">
    <text evidence="3">The sequence shown here is derived from an EMBL/GenBank/DDBJ whole genome shotgun (WGS) entry which is preliminary data.</text>
</comment>